<dbReference type="Proteomes" id="UP000226357">
    <property type="component" value="Unassembled WGS sequence"/>
</dbReference>
<comment type="caution">
    <text evidence="2">The sequence shown here is derived from an EMBL/GenBank/DDBJ whole genome shotgun (WGS) entry which is preliminary data.</text>
</comment>
<dbReference type="SMART" id="SM00028">
    <property type="entry name" value="TPR"/>
    <property type="match status" value="5"/>
</dbReference>
<evidence type="ECO:0000256" key="1">
    <source>
        <dbReference type="SAM" id="Coils"/>
    </source>
</evidence>
<dbReference type="RefSeq" id="WP_001272723.1">
    <property type="nucleotide sequence ID" value="NZ_NUYJ01000045.1"/>
</dbReference>
<dbReference type="EMBL" id="NVBO01000093">
    <property type="protein sequence ID" value="PFS01097.1"/>
    <property type="molecule type" value="Genomic_DNA"/>
</dbReference>
<feature type="coiled-coil region" evidence="1">
    <location>
        <begin position="107"/>
        <end position="134"/>
    </location>
</feature>
<dbReference type="InterPro" id="IPR011990">
    <property type="entry name" value="TPR-like_helical_dom_sf"/>
</dbReference>
<gene>
    <name evidence="2" type="ORF">COK38_12395</name>
</gene>
<proteinExistence type="predicted"/>
<accession>A0AA44TFY7</accession>
<keyword evidence="1" id="KW-0175">Coiled coil</keyword>
<dbReference type="Gene3D" id="1.25.40.10">
    <property type="entry name" value="Tetratricopeptide repeat domain"/>
    <property type="match status" value="1"/>
</dbReference>
<reference evidence="2 3" key="1">
    <citation type="submission" date="2017-09" db="EMBL/GenBank/DDBJ databases">
        <title>Large-scale bioinformatics analysis of Bacillus genomes uncovers conserved roles of natural products in bacterial physiology.</title>
        <authorList>
            <consortium name="Agbiome Team Llc"/>
            <person name="Bleich R.M."/>
            <person name="Grubbs K.J."/>
            <person name="Santa Maria K.C."/>
            <person name="Allen S.E."/>
            <person name="Farag S."/>
            <person name="Shank E.A."/>
            <person name="Bowers A."/>
        </authorList>
    </citation>
    <scope>NUCLEOTIDE SEQUENCE [LARGE SCALE GENOMIC DNA]</scope>
    <source>
        <strain evidence="2 3">AFS067272</strain>
    </source>
</reference>
<dbReference type="SUPFAM" id="SSF48452">
    <property type="entry name" value="TPR-like"/>
    <property type="match status" value="1"/>
</dbReference>
<dbReference type="AlphaFoldDB" id="A0AA44TFY7"/>
<dbReference type="InterPro" id="IPR019734">
    <property type="entry name" value="TPR_rpt"/>
</dbReference>
<dbReference type="Pfam" id="PF18801">
    <property type="entry name" value="RapH_N"/>
    <property type="match status" value="1"/>
</dbReference>
<dbReference type="PANTHER" id="PTHR10098:SF108">
    <property type="entry name" value="TETRATRICOPEPTIDE REPEAT PROTEIN 28"/>
    <property type="match status" value="1"/>
</dbReference>
<dbReference type="PANTHER" id="PTHR10098">
    <property type="entry name" value="RAPSYN-RELATED"/>
    <property type="match status" value="1"/>
</dbReference>
<evidence type="ECO:0000313" key="3">
    <source>
        <dbReference type="Proteomes" id="UP000226357"/>
    </source>
</evidence>
<protein>
    <submittedName>
        <fullName evidence="2">Tetratricopeptide repeat-containing protein</fullName>
    </submittedName>
</protein>
<feature type="coiled-coil region" evidence="1">
    <location>
        <begin position="20"/>
        <end position="50"/>
    </location>
</feature>
<organism evidence="2 3">
    <name type="scientific">Bacillus cereus</name>
    <dbReference type="NCBI Taxonomy" id="1396"/>
    <lineage>
        <taxon>Bacteria</taxon>
        <taxon>Bacillati</taxon>
        <taxon>Bacillota</taxon>
        <taxon>Bacilli</taxon>
        <taxon>Bacillales</taxon>
        <taxon>Bacillaceae</taxon>
        <taxon>Bacillus</taxon>
        <taxon>Bacillus cereus group</taxon>
    </lineage>
</organism>
<evidence type="ECO:0000313" key="2">
    <source>
        <dbReference type="EMBL" id="PFS01097.1"/>
    </source>
</evidence>
<sequence length="364" mass="42547">MSAHVVTKEQIKHSLDAWYQSMLQQQVEKATRLKEEIDEKIVNIEEEQDLLLYYALLDFRYKVLTDSLSITKEGFDVIASFDIPTDNFLSYYYHFFKAIHTTLLANHNEAKEHYEKAENLLKFVSNELEQAEFYYRIASFYNITFHSLMGIKCASKAEEIFSKHTGCEINVALCKNILGGACVQLQQFELAEEYFTSAIDILQKKNEETLILRVRNNLGWLYANQNLSSLAIRHLSEVNQKIPNHFKAIFLQAREHFKLGEKEIAAEFIRKGLDVCKTLKNEEYKHHFAILKGMNDNIPLDELETLIILGNVYFKKERLLGYVQEYEEILAVKFYEMVNLDKSAKYFYSTYKTKQKLSEKGALK</sequence>
<name>A0AA44TFY7_BACCE</name>